<feature type="compositionally biased region" description="Basic and acidic residues" evidence="1">
    <location>
        <begin position="694"/>
        <end position="772"/>
    </location>
</feature>
<feature type="compositionally biased region" description="Low complexity" evidence="1">
    <location>
        <begin position="789"/>
        <end position="800"/>
    </location>
</feature>
<feature type="compositionally biased region" description="Basic and acidic residues" evidence="1">
    <location>
        <begin position="623"/>
        <end position="642"/>
    </location>
</feature>
<organism evidence="2 3">
    <name type="scientific">Peronospora matthiolae</name>
    <dbReference type="NCBI Taxonomy" id="2874970"/>
    <lineage>
        <taxon>Eukaryota</taxon>
        <taxon>Sar</taxon>
        <taxon>Stramenopiles</taxon>
        <taxon>Oomycota</taxon>
        <taxon>Peronosporomycetes</taxon>
        <taxon>Peronosporales</taxon>
        <taxon>Peronosporaceae</taxon>
        <taxon>Peronospora</taxon>
    </lineage>
</organism>
<feature type="compositionally biased region" description="Basic and acidic residues" evidence="1">
    <location>
        <begin position="594"/>
        <end position="607"/>
    </location>
</feature>
<accession>A0AAV1V4X4</accession>
<gene>
    <name evidence="2" type="ORF">PM001_LOCUS27144</name>
</gene>
<feature type="region of interest" description="Disordered" evidence="1">
    <location>
        <begin position="1"/>
        <end position="48"/>
    </location>
</feature>
<dbReference type="Gene3D" id="1.10.472.10">
    <property type="entry name" value="Cyclin-like"/>
    <property type="match status" value="2"/>
</dbReference>
<protein>
    <recommendedName>
        <fullName evidence="4">Cyclin N-terminal domain-containing protein</fullName>
    </recommendedName>
</protein>
<feature type="compositionally biased region" description="Polar residues" evidence="1">
    <location>
        <begin position="35"/>
        <end position="47"/>
    </location>
</feature>
<evidence type="ECO:0008006" key="4">
    <source>
        <dbReference type="Google" id="ProtNLM"/>
    </source>
</evidence>
<dbReference type="Proteomes" id="UP001162060">
    <property type="component" value="Unassembled WGS sequence"/>
</dbReference>
<name>A0AAV1V4X4_9STRA</name>
<feature type="region of interest" description="Disordered" evidence="1">
    <location>
        <begin position="594"/>
        <end position="881"/>
    </location>
</feature>
<proteinExistence type="predicted"/>
<evidence type="ECO:0000313" key="3">
    <source>
        <dbReference type="Proteomes" id="UP001162060"/>
    </source>
</evidence>
<feature type="compositionally biased region" description="Polar residues" evidence="1">
    <location>
        <begin position="104"/>
        <end position="113"/>
    </location>
</feature>
<feature type="compositionally biased region" description="Low complexity" evidence="1">
    <location>
        <begin position="669"/>
        <end position="690"/>
    </location>
</feature>
<sequence length="881" mass="102846">MDDTGRDQASTLSDEERATDSPLPLPRTPVDASASGASNTSFPTRNSGLVAPVEASLLDLSPSSDTGTSAVDIPAPQRLPRADRTDHRSLTSPVHSMARKHRQSSGQSPSETLPMSLERPLLSDSQWEREIAGFGAVLNNVLHCVTNRELVAKTAEYMAAFPHHARRFQIKMKQRAHAEKARGFQAKLMLFYVLHEFLKSFDGDRLEQVQREWFQTVDEVLNACAREIRCGDKRSMEENRKRVFKTLARWEELKLYPRKIKAWKSVVMGECKPRRAPMSLPRSETERQAEAPDQLQSFELAPPNTHQPQLDRSNCPLVFERYSFESKLEERQHWRCTAIAFIDILSRCLGLGSDISLTACTFFHRVFDRGIYARERYKFAAACLFLSAKASSKRMKLLRMVRVMYDILETPLFAGDEELLEIERLQLLYYEMEVLQGIDFELTIEMPFYDLRRVLDKMTEKFRLHVDDDAQTVLEELFFLPACIDMSPRLLGESAAYIATWAKGKDFKFKWCSSDQEGELFNERTAKNVLRYYRSLQRWKDRQQAEFDALVKSSASLEGDKVVNLKNAFEHQLGGLRLDPSLILNEAEYTKKTEEDSKAWAKSDKRNGSGAWSSKQQVSRRCNRTESYAKRYRDDDEPRIKVETLPLASKQEDKDRYEYSNDRDRDRYQPSSRSRSRSGSGSRYKSASGYTVKYARDHSRARSGDRRDRDRYDYDDYDDYNDRDRYREHRRGEDKYESRDRSYYSDRDHRGHDRYSSQDLDYRRDPSYFDRRDRKKDRRGYHESDSRSTSRSSSQSRSPRNFTRSSSKRQRKYESRGHSESRSRSSSRSYSRDRSEYYRVEETVQSSSSSFKRGRASKYGTIRSSRQKTKRSRVKQERSVV</sequence>
<dbReference type="AlphaFoldDB" id="A0AAV1V4X4"/>
<dbReference type="EMBL" id="CAKLBY020000267">
    <property type="protein sequence ID" value="CAK7941994.1"/>
    <property type="molecule type" value="Genomic_DNA"/>
</dbReference>
<feature type="region of interest" description="Disordered" evidence="1">
    <location>
        <begin position="60"/>
        <end position="114"/>
    </location>
</feature>
<dbReference type="InterPro" id="IPR036915">
    <property type="entry name" value="Cyclin-like_sf"/>
</dbReference>
<reference evidence="2" key="1">
    <citation type="submission" date="2024-01" db="EMBL/GenBank/DDBJ databases">
        <authorList>
            <person name="Webb A."/>
        </authorList>
    </citation>
    <scope>NUCLEOTIDE SEQUENCE</scope>
    <source>
        <strain evidence="2">Pm1</strain>
    </source>
</reference>
<feature type="compositionally biased region" description="Basic and acidic residues" evidence="1">
    <location>
        <begin position="650"/>
        <end position="668"/>
    </location>
</feature>
<feature type="compositionally biased region" description="Polar residues" evidence="1">
    <location>
        <begin position="610"/>
        <end position="620"/>
    </location>
</feature>
<feature type="compositionally biased region" description="Basic and acidic residues" evidence="1">
    <location>
        <begin position="830"/>
        <end position="842"/>
    </location>
</feature>
<evidence type="ECO:0000313" key="2">
    <source>
        <dbReference type="EMBL" id="CAK7941994.1"/>
    </source>
</evidence>
<feature type="compositionally biased region" description="Basic and acidic residues" evidence="1">
    <location>
        <begin position="812"/>
        <end position="823"/>
    </location>
</feature>
<feature type="compositionally biased region" description="Basic and acidic residues" evidence="1">
    <location>
        <begin position="80"/>
        <end position="89"/>
    </location>
</feature>
<comment type="caution">
    <text evidence="2">The sequence shown here is derived from an EMBL/GenBank/DDBJ whole genome shotgun (WGS) entry which is preliminary data.</text>
</comment>
<dbReference type="SUPFAM" id="SSF47954">
    <property type="entry name" value="Cyclin-like"/>
    <property type="match status" value="1"/>
</dbReference>
<evidence type="ECO:0000256" key="1">
    <source>
        <dbReference type="SAM" id="MobiDB-lite"/>
    </source>
</evidence>